<accession>C9LHS9</accession>
<dbReference type="AlphaFoldDB" id="C9LHS9"/>
<evidence type="ECO:0000313" key="1">
    <source>
        <dbReference type="EMBL" id="EEX71045.1"/>
    </source>
</evidence>
<keyword evidence="2" id="KW-1185">Reference proteome</keyword>
<gene>
    <name evidence="1" type="ORF">GCWU000325_01783</name>
</gene>
<name>C9LHS9_9BACT</name>
<dbReference type="EMBL" id="ACIJ02000022">
    <property type="protein sequence ID" value="EEX71045.1"/>
    <property type="molecule type" value="Genomic_DNA"/>
</dbReference>
<dbReference type="Proteomes" id="UP000003460">
    <property type="component" value="Unassembled WGS sequence"/>
</dbReference>
<reference evidence="1" key="1">
    <citation type="submission" date="2009-09" db="EMBL/GenBank/DDBJ databases">
        <authorList>
            <person name="Weinstock G."/>
            <person name="Sodergren E."/>
            <person name="Clifton S."/>
            <person name="Fulton L."/>
            <person name="Fulton B."/>
            <person name="Courtney L."/>
            <person name="Fronick C."/>
            <person name="Harrison M."/>
            <person name="Strong C."/>
            <person name="Farmer C."/>
            <person name="Delahaunty K."/>
            <person name="Markovic C."/>
            <person name="Hall O."/>
            <person name="Minx P."/>
            <person name="Tomlinson C."/>
            <person name="Mitreva M."/>
            <person name="Nelson J."/>
            <person name="Hou S."/>
            <person name="Wollam A."/>
            <person name="Pepin K.H."/>
            <person name="Johnson M."/>
            <person name="Bhonagiri V."/>
            <person name="Nash W.E."/>
            <person name="Warren W."/>
            <person name="Chinwalla A."/>
            <person name="Mardis E.R."/>
            <person name="Wilson R.K."/>
        </authorList>
    </citation>
    <scope>NUCLEOTIDE SEQUENCE [LARGE SCALE GENOMIC DNA]</scope>
    <source>
        <strain evidence="1">ATCC 51259</strain>
    </source>
</reference>
<sequence>MENAACAVTVGFIEQAGIKQCVVDNQEEQTPAHKGKIEAAQALKEEGLFVVECSRLKKVAGTEEKDRNVKLKDETA</sequence>
<dbReference type="HOGENOM" id="CLU_2651461_0_0_10"/>
<organism evidence="1 2">
    <name type="scientific">Alloprevotella tannerae ATCC 51259</name>
    <dbReference type="NCBI Taxonomy" id="626522"/>
    <lineage>
        <taxon>Bacteria</taxon>
        <taxon>Pseudomonadati</taxon>
        <taxon>Bacteroidota</taxon>
        <taxon>Bacteroidia</taxon>
        <taxon>Bacteroidales</taxon>
        <taxon>Prevotellaceae</taxon>
        <taxon>Alloprevotella</taxon>
    </lineage>
</organism>
<comment type="caution">
    <text evidence="1">The sequence shown here is derived from an EMBL/GenBank/DDBJ whole genome shotgun (WGS) entry which is preliminary data.</text>
</comment>
<protein>
    <submittedName>
        <fullName evidence="1">Uncharacterized protein</fullName>
    </submittedName>
</protein>
<proteinExistence type="predicted"/>
<evidence type="ECO:0000313" key="2">
    <source>
        <dbReference type="Proteomes" id="UP000003460"/>
    </source>
</evidence>